<sequence length="288" mass="32759">MSWFIFTLLSITSLAVAELIQQKILRSKENEIDERSSTVLTYFFPIILVLIFILFTRHRAELFSVFDQGVFSYLLLASFTASLGVFFYLKSFNAKNICFSLVFMSFSAVVSTILGIIFLNESFYITKFIGVGLILSSLVFLNFKSAVIEKYHWYGLVAGVFFGISYIMDKLVVIDTSPVTYLFWSFTLVTLGTFFLNPRAVIETIKVTKIAEYKPLMISGLGFMFFNLFTFTAYTYGGEVGRVDAINNTEIFLVILAEYFIFKQKKDIKIKLITALIAIVGVYLLGVF</sequence>
<keyword evidence="1" id="KW-1133">Transmembrane helix</keyword>
<evidence type="ECO:0000313" key="4">
    <source>
        <dbReference type="Proteomes" id="UP000034163"/>
    </source>
</evidence>
<feature type="domain" description="EamA" evidence="2">
    <location>
        <begin position="2"/>
        <end position="142"/>
    </location>
</feature>
<protein>
    <recommendedName>
        <fullName evidence="2">EamA domain-containing protein</fullName>
    </recommendedName>
</protein>
<organism evidence="3 4">
    <name type="scientific">candidate division WWE3 bacterium GW2011_GWB1_41_6</name>
    <dbReference type="NCBI Taxonomy" id="1619112"/>
    <lineage>
        <taxon>Bacteria</taxon>
        <taxon>Katanobacteria</taxon>
    </lineage>
</organism>
<dbReference type="Proteomes" id="UP000034163">
    <property type="component" value="Unassembled WGS sequence"/>
</dbReference>
<gene>
    <name evidence="3" type="ORF">UU72_C0025G0007</name>
</gene>
<reference evidence="3 4" key="1">
    <citation type="journal article" date="2015" name="Nature">
        <title>rRNA introns, odd ribosomes, and small enigmatic genomes across a large radiation of phyla.</title>
        <authorList>
            <person name="Brown C.T."/>
            <person name="Hug L.A."/>
            <person name="Thomas B.C."/>
            <person name="Sharon I."/>
            <person name="Castelle C.J."/>
            <person name="Singh A."/>
            <person name="Wilkins M.J."/>
            <person name="Williams K.H."/>
            <person name="Banfield J.F."/>
        </authorList>
    </citation>
    <scope>NUCLEOTIDE SEQUENCE [LARGE SCALE GENOMIC DNA]</scope>
</reference>
<feature type="transmembrane region" description="Helical" evidence="1">
    <location>
        <begin position="96"/>
        <end position="118"/>
    </location>
</feature>
<feature type="transmembrane region" description="Helical" evidence="1">
    <location>
        <begin position="37"/>
        <end position="58"/>
    </location>
</feature>
<dbReference type="SUPFAM" id="SSF103481">
    <property type="entry name" value="Multidrug resistance efflux transporter EmrE"/>
    <property type="match status" value="1"/>
</dbReference>
<feature type="transmembrane region" description="Helical" evidence="1">
    <location>
        <begin position="70"/>
        <end position="89"/>
    </location>
</feature>
<keyword evidence="1" id="KW-0812">Transmembrane</keyword>
<feature type="transmembrane region" description="Helical" evidence="1">
    <location>
        <begin position="124"/>
        <end position="141"/>
    </location>
</feature>
<feature type="transmembrane region" description="Helical" evidence="1">
    <location>
        <begin position="268"/>
        <end position="286"/>
    </location>
</feature>
<comment type="caution">
    <text evidence="3">The sequence shown here is derived from an EMBL/GenBank/DDBJ whole genome shotgun (WGS) entry which is preliminary data.</text>
</comment>
<evidence type="ECO:0000256" key="1">
    <source>
        <dbReference type="SAM" id="Phobius"/>
    </source>
</evidence>
<dbReference type="Pfam" id="PF00892">
    <property type="entry name" value="EamA"/>
    <property type="match status" value="2"/>
</dbReference>
<evidence type="ECO:0000259" key="2">
    <source>
        <dbReference type="Pfam" id="PF00892"/>
    </source>
</evidence>
<dbReference type="InterPro" id="IPR000620">
    <property type="entry name" value="EamA_dom"/>
</dbReference>
<dbReference type="AlphaFoldDB" id="A0A0G0WU01"/>
<dbReference type="InterPro" id="IPR037185">
    <property type="entry name" value="EmrE-like"/>
</dbReference>
<dbReference type="EMBL" id="LCBS01000025">
    <property type="protein sequence ID" value="KKS16234.1"/>
    <property type="molecule type" value="Genomic_DNA"/>
</dbReference>
<feature type="domain" description="EamA" evidence="2">
    <location>
        <begin position="153"/>
        <end position="285"/>
    </location>
</feature>
<dbReference type="GO" id="GO:0016020">
    <property type="term" value="C:membrane"/>
    <property type="evidence" value="ECO:0007669"/>
    <property type="project" value="InterPro"/>
</dbReference>
<proteinExistence type="predicted"/>
<keyword evidence="1" id="KW-0472">Membrane</keyword>
<feature type="transmembrane region" description="Helical" evidence="1">
    <location>
        <begin position="153"/>
        <end position="173"/>
    </location>
</feature>
<feature type="transmembrane region" description="Helical" evidence="1">
    <location>
        <begin position="216"/>
        <end position="237"/>
    </location>
</feature>
<feature type="transmembrane region" description="Helical" evidence="1">
    <location>
        <begin position="179"/>
        <end position="196"/>
    </location>
</feature>
<name>A0A0G0WU01_UNCKA</name>
<accession>A0A0G0WU01</accession>
<evidence type="ECO:0000313" key="3">
    <source>
        <dbReference type="EMBL" id="KKS16234.1"/>
    </source>
</evidence>